<reference evidence="3 4" key="1">
    <citation type="submission" date="2020-08" db="EMBL/GenBank/DDBJ databases">
        <title>Listeria ohnekaius sp. nov. and Listeria portnoyii sp. nov. isolated from non-agricultural and natural environments.</title>
        <authorList>
            <person name="Weller D."/>
            <person name="Belias A.M."/>
            <person name="Liao J."/>
            <person name="Guo S."/>
            <person name="Orsi R.H."/>
            <person name="Wiedmann M."/>
        </authorList>
    </citation>
    <scope>NUCLEOTIDE SEQUENCE [LARGE SCALE GENOMIC DNA]</scope>
    <source>
        <strain evidence="3 4">FSL W9-0585</strain>
    </source>
</reference>
<gene>
    <name evidence="3" type="ORF">HPK16_10420</name>
</gene>
<evidence type="ECO:0000313" key="3">
    <source>
        <dbReference type="EMBL" id="MBA3926755.1"/>
    </source>
</evidence>
<name>A0A7W1T7C9_9LIST</name>
<proteinExistence type="predicted"/>
<evidence type="ECO:0000313" key="4">
    <source>
        <dbReference type="Proteomes" id="UP000548787"/>
    </source>
</evidence>
<evidence type="ECO:0000259" key="2">
    <source>
        <dbReference type="Pfam" id="PF11611"/>
    </source>
</evidence>
<dbReference type="AlphaFoldDB" id="A0A7W1T7C9"/>
<dbReference type="PROSITE" id="PS51257">
    <property type="entry name" value="PROKAR_LIPOPROTEIN"/>
    <property type="match status" value="1"/>
</dbReference>
<sequence length="155" mass="16671">MNKVLKKVATGCIIGASALTLLVGCSNTSDDSSKVAKADAPITYEKQDANNLIMNVKKVETVKTQKTKDKVIVTMTIKNNSPMTQDIGSIDFVLKTADKTYTVDPDSIAFGQPIKAGASLDGDVTFVVPDSVEKGTVQYKPAKESLAEWKIDIEE</sequence>
<feature type="domain" description="DUF4352" evidence="2">
    <location>
        <begin position="48"/>
        <end position="140"/>
    </location>
</feature>
<organism evidence="3 4">
    <name type="scientific">Listeria rustica</name>
    <dbReference type="NCBI Taxonomy" id="2713503"/>
    <lineage>
        <taxon>Bacteria</taxon>
        <taxon>Bacillati</taxon>
        <taxon>Bacillota</taxon>
        <taxon>Bacilli</taxon>
        <taxon>Bacillales</taxon>
        <taxon>Listeriaceae</taxon>
        <taxon>Listeria</taxon>
    </lineage>
</organism>
<accession>A0A7W1T7C9</accession>
<dbReference type="Pfam" id="PF11611">
    <property type="entry name" value="DUF4352"/>
    <property type="match status" value="1"/>
</dbReference>
<keyword evidence="4" id="KW-1185">Reference proteome</keyword>
<dbReference type="InterPro" id="IPR029051">
    <property type="entry name" value="DUF4352"/>
</dbReference>
<evidence type="ECO:0000256" key="1">
    <source>
        <dbReference type="ARBA" id="ARBA00022729"/>
    </source>
</evidence>
<keyword evidence="1" id="KW-0732">Signal</keyword>
<protein>
    <submittedName>
        <fullName evidence="3">DUF4352 domain-containing protein</fullName>
    </submittedName>
</protein>
<dbReference type="Proteomes" id="UP000548787">
    <property type="component" value="Unassembled WGS sequence"/>
</dbReference>
<comment type="caution">
    <text evidence="3">The sequence shown here is derived from an EMBL/GenBank/DDBJ whole genome shotgun (WGS) entry which is preliminary data.</text>
</comment>
<dbReference type="RefSeq" id="WP_181676902.1">
    <property type="nucleotide sequence ID" value="NZ_JABJVM010000010.1"/>
</dbReference>
<dbReference type="InterPro" id="IPR029050">
    <property type="entry name" value="Immunoprotect_excell_Ig-like"/>
</dbReference>
<dbReference type="Gene3D" id="2.60.40.1240">
    <property type="match status" value="1"/>
</dbReference>
<dbReference type="EMBL" id="JABJVM010000010">
    <property type="protein sequence ID" value="MBA3926755.1"/>
    <property type="molecule type" value="Genomic_DNA"/>
</dbReference>